<dbReference type="AlphaFoldDB" id="A0A9X2X7X0"/>
<comment type="caution">
    <text evidence="2">The sequence shown here is derived from an EMBL/GenBank/DDBJ whole genome shotgun (WGS) entry which is preliminary data.</text>
</comment>
<feature type="region of interest" description="Disordered" evidence="1">
    <location>
        <begin position="1"/>
        <end position="20"/>
    </location>
</feature>
<accession>A0A9X2X7X0</accession>
<dbReference type="RefSeq" id="WP_261514597.1">
    <property type="nucleotide sequence ID" value="NZ_JAODNV010000006.1"/>
</dbReference>
<protein>
    <submittedName>
        <fullName evidence="2">Uncharacterized protein</fullName>
    </submittedName>
</protein>
<evidence type="ECO:0000313" key="2">
    <source>
        <dbReference type="EMBL" id="MCT8989744.1"/>
    </source>
</evidence>
<evidence type="ECO:0000313" key="3">
    <source>
        <dbReference type="Proteomes" id="UP001149009"/>
    </source>
</evidence>
<reference evidence="2" key="1">
    <citation type="submission" date="2022-08" db="EMBL/GenBank/DDBJ databases">
        <title>Chelativorans sichuanense sp. nov., a paraffin oil-degrading bacterium isolated from a mixture of oil-based drill cuttings and paddy soil.</title>
        <authorList>
            <person name="Yu J."/>
            <person name="Liu H."/>
            <person name="Chen Q."/>
        </authorList>
    </citation>
    <scope>NUCLEOTIDE SEQUENCE</scope>
    <source>
        <strain evidence="2">SCAU 2101</strain>
    </source>
</reference>
<proteinExistence type="predicted"/>
<organism evidence="2 3">
    <name type="scientific">Chelativorans petroleitrophicus</name>
    <dbReference type="NCBI Taxonomy" id="2975484"/>
    <lineage>
        <taxon>Bacteria</taxon>
        <taxon>Pseudomonadati</taxon>
        <taxon>Pseudomonadota</taxon>
        <taxon>Alphaproteobacteria</taxon>
        <taxon>Hyphomicrobiales</taxon>
        <taxon>Phyllobacteriaceae</taxon>
        <taxon>Chelativorans</taxon>
    </lineage>
</organism>
<dbReference type="Proteomes" id="UP001149009">
    <property type="component" value="Unassembled WGS sequence"/>
</dbReference>
<sequence>MLDDTTFIVPDTSNEVTADPPAEDAVRAWAARNYERCHPGDSFVDLVRRTRFSKEDRRLMEDWLAAARRRLGRGG</sequence>
<evidence type="ECO:0000256" key="1">
    <source>
        <dbReference type="SAM" id="MobiDB-lite"/>
    </source>
</evidence>
<keyword evidence="3" id="KW-1185">Reference proteome</keyword>
<name>A0A9X2X7X0_9HYPH</name>
<dbReference type="EMBL" id="JAODNV010000006">
    <property type="protein sequence ID" value="MCT8989744.1"/>
    <property type="molecule type" value="Genomic_DNA"/>
</dbReference>
<gene>
    <name evidence="2" type="ORF">NYR54_05485</name>
</gene>